<dbReference type="CDD" id="cd04662">
    <property type="entry name" value="NUDIX_Hydrolase"/>
    <property type="match status" value="1"/>
</dbReference>
<dbReference type="GO" id="GO:0006167">
    <property type="term" value="P:AMP biosynthetic process"/>
    <property type="evidence" value="ECO:0007669"/>
    <property type="project" value="TreeGrafter"/>
</dbReference>
<dbReference type="Proteomes" id="UP000013167">
    <property type="component" value="Unassembled WGS sequence"/>
</dbReference>
<dbReference type="Pfam" id="PF00293">
    <property type="entry name" value="NUDIX"/>
    <property type="match status" value="1"/>
</dbReference>
<dbReference type="PANTHER" id="PTHR21340:SF7">
    <property type="entry name" value="NUDIX HYDROLASE DOMAIN-CONTAINING PROTEIN"/>
    <property type="match status" value="1"/>
</dbReference>
<dbReference type="InterPro" id="IPR051325">
    <property type="entry name" value="Nudix_hydrolase_domain"/>
</dbReference>
<evidence type="ECO:0000259" key="1">
    <source>
        <dbReference type="PROSITE" id="PS51462"/>
    </source>
</evidence>
<dbReference type="PROSITE" id="PS51462">
    <property type="entry name" value="NUDIX"/>
    <property type="match status" value="1"/>
</dbReference>
<protein>
    <recommendedName>
        <fullName evidence="1">Nudix hydrolase domain-containing protein</fullName>
    </recommendedName>
</protein>
<sequence length="154" mass="17493">MRHSAGVMPCRVGHDGDLEVFLVHMGGPFWARKDEGAWSITKGEYDPETEEPRATARREFAEEVGRAVPEGQWVDLGETRHSGKVVTAYAVWATESLEWLRSNEIEIEWPPRSGRTMSIPEVDRGEWMSLERARERLVKGQRVFLDRLSAAACP</sequence>
<evidence type="ECO:0000313" key="3">
    <source>
        <dbReference type="Proteomes" id="UP000013167"/>
    </source>
</evidence>
<dbReference type="EMBL" id="CAIZ01000139">
    <property type="protein sequence ID" value="CCH70837.1"/>
    <property type="molecule type" value="Genomic_DNA"/>
</dbReference>
<dbReference type="GO" id="GO:0004081">
    <property type="term" value="F:bis(5'-nucleosyl)-tetraphosphatase (asymmetrical) activity"/>
    <property type="evidence" value="ECO:0007669"/>
    <property type="project" value="TreeGrafter"/>
</dbReference>
<dbReference type="PANTHER" id="PTHR21340">
    <property type="entry name" value="DIADENOSINE 5,5-P1,P4-TETRAPHOSPHATE PYROPHOSPHOHYDROLASE MUTT"/>
    <property type="match status" value="1"/>
</dbReference>
<dbReference type="InterPro" id="IPR000086">
    <property type="entry name" value="NUDIX_hydrolase_dom"/>
</dbReference>
<gene>
    <name evidence="2" type="ORF">BN10_680063</name>
</gene>
<comment type="caution">
    <text evidence="2">The sequence shown here is derived from an EMBL/GenBank/DDBJ whole genome shotgun (WGS) entry which is preliminary data.</text>
</comment>
<dbReference type="HOGENOM" id="CLU_118065_0_0_11"/>
<dbReference type="Gene3D" id="3.90.79.10">
    <property type="entry name" value="Nucleoside Triphosphate Pyrophosphohydrolase"/>
    <property type="match status" value="1"/>
</dbReference>
<keyword evidence="3" id="KW-1185">Reference proteome</keyword>
<dbReference type="SUPFAM" id="SSF55811">
    <property type="entry name" value="Nudix"/>
    <property type="match status" value="1"/>
</dbReference>
<dbReference type="OrthoDB" id="954553at2"/>
<organism evidence="2 3">
    <name type="scientific">Phycicoccus elongatus Lp2</name>
    <dbReference type="NCBI Taxonomy" id="1193181"/>
    <lineage>
        <taxon>Bacteria</taxon>
        <taxon>Bacillati</taxon>
        <taxon>Actinomycetota</taxon>
        <taxon>Actinomycetes</taxon>
        <taxon>Micrococcales</taxon>
        <taxon>Intrasporangiaceae</taxon>
        <taxon>Phycicoccus</taxon>
    </lineage>
</organism>
<name>N0E1S9_9MICO</name>
<accession>N0E1S9</accession>
<evidence type="ECO:0000313" key="2">
    <source>
        <dbReference type="EMBL" id="CCH70837.1"/>
    </source>
</evidence>
<reference evidence="2 3" key="1">
    <citation type="journal article" date="2013" name="ISME J.">
        <title>A metabolic model for members of the genus Tetrasphaera involved in enhanced biological phosphorus removal.</title>
        <authorList>
            <person name="Kristiansen R."/>
            <person name="Nguyen H.T.T."/>
            <person name="Saunders A.M."/>
            <person name="Nielsen J.L."/>
            <person name="Wimmer R."/>
            <person name="Le V.Q."/>
            <person name="McIlroy S.J."/>
            <person name="Petrovski S."/>
            <person name="Seviour R.J."/>
            <person name="Calteau A."/>
            <person name="Nielsen K.L."/>
            <person name="Nielsen P.H."/>
        </authorList>
    </citation>
    <scope>NUCLEOTIDE SEQUENCE [LARGE SCALE GENOMIC DNA]</scope>
    <source>
        <strain evidence="2 3">Lp2</strain>
    </source>
</reference>
<dbReference type="InterPro" id="IPR015797">
    <property type="entry name" value="NUDIX_hydrolase-like_dom_sf"/>
</dbReference>
<dbReference type="AlphaFoldDB" id="N0E1S9"/>
<proteinExistence type="predicted"/>
<dbReference type="eggNOG" id="COG4119">
    <property type="taxonomic scope" value="Bacteria"/>
</dbReference>
<dbReference type="GO" id="GO:0006754">
    <property type="term" value="P:ATP biosynthetic process"/>
    <property type="evidence" value="ECO:0007669"/>
    <property type="project" value="TreeGrafter"/>
</dbReference>
<feature type="domain" description="Nudix hydrolase" evidence="1">
    <location>
        <begin position="1"/>
        <end position="150"/>
    </location>
</feature>
<dbReference type="STRING" id="1193181.BN10_680063"/>
<dbReference type="RefSeq" id="WP_010850680.1">
    <property type="nucleotide sequence ID" value="NZ_HF570956.1"/>
</dbReference>